<dbReference type="OrthoDB" id="2125658at2759"/>
<feature type="region of interest" description="Disordered" evidence="1">
    <location>
        <begin position="248"/>
        <end position="274"/>
    </location>
</feature>
<feature type="compositionally biased region" description="Low complexity" evidence="1">
    <location>
        <begin position="707"/>
        <end position="718"/>
    </location>
</feature>
<evidence type="ECO:0000256" key="1">
    <source>
        <dbReference type="SAM" id="MobiDB-lite"/>
    </source>
</evidence>
<dbReference type="Pfam" id="PF08683">
    <property type="entry name" value="CAMSAP_CKK"/>
    <property type="match status" value="1"/>
</dbReference>
<dbReference type="RefSeq" id="XP_009037566.1">
    <property type="nucleotide sequence ID" value="XM_009039318.1"/>
</dbReference>
<protein>
    <recommendedName>
        <fullName evidence="2">CKK domain-containing protein</fullName>
    </recommendedName>
</protein>
<dbReference type="InterPro" id="IPR014797">
    <property type="entry name" value="CKK_CAMSAP"/>
</dbReference>
<evidence type="ECO:0000313" key="3">
    <source>
        <dbReference type="EMBL" id="EGB07565.1"/>
    </source>
</evidence>
<dbReference type="Gene3D" id="3.10.20.360">
    <property type="entry name" value="CKK domain"/>
    <property type="match status" value="1"/>
</dbReference>
<feature type="compositionally biased region" description="Low complexity" evidence="1">
    <location>
        <begin position="854"/>
        <end position="887"/>
    </location>
</feature>
<name>F0YB48_AURAN</name>
<dbReference type="SMART" id="SM01051">
    <property type="entry name" value="CAMSAP_CKK"/>
    <property type="match status" value="1"/>
</dbReference>
<keyword evidence="4" id="KW-1185">Reference proteome</keyword>
<feature type="compositionally biased region" description="Pro residues" evidence="1">
    <location>
        <begin position="799"/>
        <end position="812"/>
    </location>
</feature>
<feature type="region of interest" description="Disordered" evidence="1">
    <location>
        <begin position="841"/>
        <end position="962"/>
    </location>
</feature>
<dbReference type="AlphaFoldDB" id="F0YB48"/>
<dbReference type="PANTHER" id="PTHR21595">
    <property type="entry name" value="PATRONIN"/>
    <property type="match status" value="1"/>
</dbReference>
<feature type="region of interest" description="Disordered" evidence="1">
    <location>
        <begin position="560"/>
        <end position="602"/>
    </location>
</feature>
<feature type="domain" description="CKK" evidence="2">
    <location>
        <begin position="950"/>
        <end position="1087"/>
    </location>
</feature>
<evidence type="ECO:0000259" key="2">
    <source>
        <dbReference type="PROSITE" id="PS51508"/>
    </source>
</evidence>
<dbReference type="PANTHER" id="PTHR21595:SF0">
    <property type="entry name" value="PATRONIN"/>
    <property type="match status" value="1"/>
</dbReference>
<dbReference type="EMBL" id="GL833130">
    <property type="protein sequence ID" value="EGB07565.1"/>
    <property type="molecule type" value="Genomic_DNA"/>
</dbReference>
<dbReference type="PROSITE" id="PS51508">
    <property type="entry name" value="CKK"/>
    <property type="match status" value="1"/>
</dbReference>
<dbReference type="eggNOG" id="KOG3654">
    <property type="taxonomic scope" value="Eukaryota"/>
</dbReference>
<dbReference type="GeneID" id="20224941"/>
<dbReference type="InterPro" id="IPR038209">
    <property type="entry name" value="CKK_dom_sf"/>
</dbReference>
<dbReference type="Proteomes" id="UP000002729">
    <property type="component" value="Unassembled WGS sequence"/>
</dbReference>
<feature type="compositionally biased region" description="Basic and acidic residues" evidence="1">
    <location>
        <begin position="893"/>
        <end position="930"/>
    </location>
</feature>
<dbReference type="SUPFAM" id="SSF50346">
    <property type="entry name" value="PRC-barrel domain"/>
    <property type="match status" value="1"/>
</dbReference>
<accession>F0YB48</accession>
<feature type="compositionally biased region" description="Low complexity" evidence="1">
    <location>
        <begin position="574"/>
        <end position="594"/>
    </location>
</feature>
<gene>
    <name evidence="3" type="ORF">AURANDRAFT_64657</name>
</gene>
<feature type="region of interest" description="Disordered" evidence="1">
    <location>
        <begin position="698"/>
        <end position="718"/>
    </location>
</feature>
<organism evidence="4">
    <name type="scientific">Aureococcus anophagefferens</name>
    <name type="common">Harmful bloom alga</name>
    <dbReference type="NCBI Taxonomy" id="44056"/>
    <lineage>
        <taxon>Eukaryota</taxon>
        <taxon>Sar</taxon>
        <taxon>Stramenopiles</taxon>
        <taxon>Ochrophyta</taxon>
        <taxon>Pelagophyceae</taxon>
        <taxon>Pelagomonadales</taxon>
        <taxon>Pelagomonadaceae</taxon>
        <taxon>Aureococcus</taxon>
    </lineage>
</organism>
<feature type="region of interest" description="Disordered" evidence="1">
    <location>
        <begin position="798"/>
        <end position="818"/>
    </location>
</feature>
<feature type="region of interest" description="Disordered" evidence="1">
    <location>
        <begin position="368"/>
        <end position="388"/>
    </location>
</feature>
<feature type="region of interest" description="Disordered" evidence="1">
    <location>
        <begin position="447"/>
        <end position="477"/>
    </location>
</feature>
<reference evidence="3 4" key="1">
    <citation type="journal article" date="2011" name="Proc. Natl. Acad. Sci. U.S.A.">
        <title>Niche of harmful alga Aureococcus anophagefferens revealed through ecogenomics.</title>
        <authorList>
            <person name="Gobler C.J."/>
            <person name="Berry D.L."/>
            <person name="Dyhrman S.T."/>
            <person name="Wilhelm S.W."/>
            <person name="Salamov A."/>
            <person name="Lobanov A.V."/>
            <person name="Zhang Y."/>
            <person name="Collier J.L."/>
            <person name="Wurch L.L."/>
            <person name="Kustka A.B."/>
            <person name="Dill B.D."/>
            <person name="Shah M."/>
            <person name="VerBerkmoes N.C."/>
            <person name="Kuo A."/>
            <person name="Terry A."/>
            <person name="Pangilinan J."/>
            <person name="Lindquist E.A."/>
            <person name="Lucas S."/>
            <person name="Paulsen I.T."/>
            <person name="Hattenrath-Lehmann T.K."/>
            <person name="Talmage S.C."/>
            <person name="Walker E.A."/>
            <person name="Koch F."/>
            <person name="Burson A.M."/>
            <person name="Marcoval M.A."/>
            <person name="Tang Y.Z."/>
            <person name="Lecleir G.R."/>
            <person name="Coyne K.J."/>
            <person name="Berg G.M."/>
            <person name="Bertrand E.M."/>
            <person name="Saito M.A."/>
            <person name="Gladyshev V.N."/>
            <person name="Grigoriev I.V."/>
        </authorList>
    </citation>
    <scope>NUCLEOTIDE SEQUENCE [LARGE SCALE GENOMIC DNA]</scope>
    <source>
        <strain evidence="4">CCMP 1984</strain>
    </source>
</reference>
<dbReference type="InterPro" id="IPR032940">
    <property type="entry name" value="CAMSAP"/>
</dbReference>
<feature type="region of interest" description="Disordered" evidence="1">
    <location>
        <begin position="653"/>
        <end position="676"/>
    </location>
</feature>
<dbReference type="InterPro" id="IPR011033">
    <property type="entry name" value="PRC_barrel-like_sf"/>
</dbReference>
<dbReference type="GO" id="GO:0008017">
    <property type="term" value="F:microtubule binding"/>
    <property type="evidence" value="ECO:0007669"/>
    <property type="project" value="InterPro"/>
</dbReference>
<dbReference type="GO" id="GO:0005516">
    <property type="term" value="F:calmodulin binding"/>
    <property type="evidence" value="ECO:0007669"/>
    <property type="project" value="InterPro"/>
</dbReference>
<feature type="compositionally biased region" description="Low complexity" evidence="1">
    <location>
        <begin position="376"/>
        <end position="388"/>
    </location>
</feature>
<dbReference type="InParanoid" id="F0YB48"/>
<dbReference type="OMA" id="SDICASW"/>
<dbReference type="KEGG" id="aaf:AURANDRAFT_64657"/>
<proteinExistence type="predicted"/>
<feature type="compositionally biased region" description="Basic and acidic residues" evidence="1">
    <location>
        <begin position="841"/>
        <end position="850"/>
    </location>
</feature>
<feature type="compositionally biased region" description="Pro residues" evidence="1">
    <location>
        <begin position="260"/>
        <end position="269"/>
    </location>
</feature>
<evidence type="ECO:0000313" key="4">
    <source>
        <dbReference type="Proteomes" id="UP000002729"/>
    </source>
</evidence>
<sequence>MHSAHVTYGSLPTTSTALSLCVDYAAEWCAGESAYEGDLFDDPERVEAALRESAAVGVAPASAGVAEVVASRRDALRLVAKPVELRADPESANSERWLLPQLSGLLGALRGTSGCVLLSASNGVALAICCRGDGGAVDEDREGDDAGELRGALGSVCFDPAPRPLFRLRGASALRFTSVRGLQLHVLAVLSSVDDGSDDRAASLALVVSPRRDDGARLRRMEVDATRIRRAEKKRAIERQRAEVAALRSRVAAGRGAKAPRPPRPPPASPRKDDALARDAARDAAAAFDRRVATPTRETNPVLAAVDAAAVAAAERSDETRRSFEALDAFDAPAAAATALLASVEGEDFARFGARLYETMRGAAVDGADPGRWSTADPAPGDARGAPRSTLDAASAAWEAVAASNVDPGDGASRLLASVEGEDFLRFGARLYETMRAATVDLSLSSAAGAPPRANPVVESVTSLPPPPARVSTASAAGRPVHDLSLSSLSSHHVAAAARRSAAAPDGDAAAASDAPFPADAAFSVDAPAWADAPAAAGAPPTRDDDGDAPLEESFLSATAGSLDASGSPPPYAAPAGYFPDDAPGFDDAAAAAPRPEDAPRYEDAARYAEAMRYDEDRLDVATPFRAERGGDDGVALDRTDALGDADEVLLQSAAPPERTSFAPPERTSFAAEASAAAPSVPDLGAVLSAALDEPGRTSFAAEPERASLAAEAPAPEAAARSIPDLGAVLSAALDEPGRPAAAPPSRGADDAQRALLAAAANDETVRTAVLDYVARHAAAARAPAAPAASAAMPAAMPAAPPAAPAAEPPAPASLARDRVPPAGWAATFDVVSGGAAPLEREYRRGERLPAPRRPGAGTPPRRAASSTASPASAPADDASDPFPEAAADAEEDARKARERLARMERFQRERAKKARAMDERRRLEKEHAAALRAGAFADDDDNAPAPRRRDAPPPAAKRLSNRRALTNALTQICLAGPHCANQLNLALEALDRSHADNHLVVLKDDAVHTFRGLYALRRGRAAGTSGGPFVDAEKIYGRGPARFGEEHVMKFLKFNSAARAFTPLPSKSFSFTTDAAVLALRPKQAY</sequence>